<evidence type="ECO:0000256" key="1">
    <source>
        <dbReference type="SAM" id="Phobius"/>
    </source>
</evidence>
<keyword evidence="1" id="KW-0472">Membrane</keyword>
<reference evidence="2" key="1">
    <citation type="submission" date="2020-03" db="EMBL/GenBank/DDBJ databases">
        <authorList>
            <person name="Zhang R."/>
        </authorList>
    </citation>
    <scope>NUCLEOTIDE SEQUENCE</scope>
</reference>
<dbReference type="EMBL" id="GILB01010680">
    <property type="protein sequence ID" value="NUU91013.1"/>
    <property type="molecule type" value="Transcribed_RNA"/>
</dbReference>
<sequence>MDPESSHGSFDRVNLKGRNVGATMFVRHGVKDIEPQDSYCINIFVNNNVQGVNNSILLGSEVSMRDPGVSIFLEDMKLKSKKKRRNEDDASGSSKLGSLGMAMLAAFMLLLLFLFS</sequence>
<organism evidence="2">
    <name type="scientific">Populus davidiana</name>
    <dbReference type="NCBI Taxonomy" id="266767"/>
    <lineage>
        <taxon>Eukaryota</taxon>
        <taxon>Viridiplantae</taxon>
        <taxon>Streptophyta</taxon>
        <taxon>Embryophyta</taxon>
        <taxon>Tracheophyta</taxon>
        <taxon>Spermatophyta</taxon>
        <taxon>Magnoliopsida</taxon>
        <taxon>eudicotyledons</taxon>
        <taxon>Gunneridae</taxon>
        <taxon>Pentapetalae</taxon>
        <taxon>rosids</taxon>
        <taxon>fabids</taxon>
        <taxon>Malpighiales</taxon>
        <taxon>Salicaceae</taxon>
        <taxon>Saliceae</taxon>
        <taxon>Populus</taxon>
    </lineage>
</organism>
<keyword evidence="1" id="KW-1133">Transmembrane helix</keyword>
<protein>
    <submittedName>
        <fullName evidence="2">Uncharacterized protein</fullName>
    </submittedName>
</protein>
<keyword evidence="1" id="KW-0812">Transmembrane</keyword>
<feature type="transmembrane region" description="Helical" evidence="1">
    <location>
        <begin position="96"/>
        <end position="115"/>
    </location>
</feature>
<proteinExistence type="predicted"/>
<evidence type="ECO:0000313" key="2">
    <source>
        <dbReference type="EMBL" id="NUU91013.1"/>
    </source>
</evidence>
<name>A0A6M2F066_9ROSI</name>
<accession>A0A6M2F066</accession>
<dbReference type="AlphaFoldDB" id="A0A6M2F066"/>